<proteinExistence type="predicted"/>
<organism evidence="2 3">
    <name type="scientific">Cirrhinus molitorella</name>
    <name type="common">mud carp</name>
    <dbReference type="NCBI Taxonomy" id="172907"/>
    <lineage>
        <taxon>Eukaryota</taxon>
        <taxon>Metazoa</taxon>
        <taxon>Chordata</taxon>
        <taxon>Craniata</taxon>
        <taxon>Vertebrata</taxon>
        <taxon>Euteleostomi</taxon>
        <taxon>Actinopterygii</taxon>
        <taxon>Neopterygii</taxon>
        <taxon>Teleostei</taxon>
        <taxon>Ostariophysi</taxon>
        <taxon>Cypriniformes</taxon>
        <taxon>Cyprinidae</taxon>
        <taxon>Labeoninae</taxon>
        <taxon>Labeonini</taxon>
        <taxon>Cirrhinus</taxon>
    </lineage>
</organism>
<dbReference type="EMBL" id="JAYMGO010000019">
    <property type="protein sequence ID" value="KAL1255740.1"/>
    <property type="molecule type" value="Genomic_DNA"/>
</dbReference>
<gene>
    <name evidence="2" type="ORF">QQF64_013801</name>
</gene>
<evidence type="ECO:0000313" key="2">
    <source>
        <dbReference type="EMBL" id="KAL1255740.1"/>
    </source>
</evidence>
<keyword evidence="3" id="KW-1185">Reference proteome</keyword>
<sequence>MRPESEFQGGKISQTRVLSVNLARFHHCMCMGPGLHRKRTLARGHGRTAPQTGPEERGAPPHKSDGVRLPGQACLYQMTFVAS</sequence>
<feature type="compositionally biased region" description="Basic and acidic residues" evidence="1">
    <location>
        <begin position="54"/>
        <end position="66"/>
    </location>
</feature>
<dbReference type="Proteomes" id="UP001558613">
    <property type="component" value="Unassembled WGS sequence"/>
</dbReference>
<evidence type="ECO:0000256" key="1">
    <source>
        <dbReference type="SAM" id="MobiDB-lite"/>
    </source>
</evidence>
<name>A0ABR3LS92_9TELE</name>
<accession>A0ABR3LS92</accession>
<evidence type="ECO:0000313" key="3">
    <source>
        <dbReference type="Proteomes" id="UP001558613"/>
    </source>
</evidence>
<protein>
    <submittedName>
        <fullName evidence="2">Uncharacterized protein</fullName>
    </submittedName>
</protein>
<feature type="region of interest" description="Disordered" evidence="1">
    <location>
        <begin position="41"/>
        <end position="69"/>
    </location>
</feature>
<reference evidence="2 3" key="1">
    <citation type="submission" date="2023-09" db="EMBL/GenBank/DDBJ databases">
        <authorList>
            <person name="Wang M."/>
        </authorList>
    </citation>
    <scope>NUCLEOTIDE SEQUENCE [LARGE SCALE GENOMIC DNA]</scope>
    <source>
        <strain evidence="2">GT-2023</strain>
        <tissue evidence="2">Liver</tissue>
    </source>
</reference>
<comment type="caution">
    <text evidence="2">The sequence shown here is derived from an EMBL/GenBank/DDBJ whole genome shotgun (WGS) entry which is preliminary data.</text>
</comment>